<accession>A0A9P8UBX2</accession>
<gene>
    <name evidence="1" type="ORF">BKA67DRAFT_580149</name>
</gene>
<protein>
    <submittedName>
        <fullName evidence="1">Uncharacterized protein</fullName>
    </submittedName>
</protein>
<dbReference type="EMBL" id="JAGPXC010000009">
    <property type="protein sequence ID" value="KAH6646652.1"/>
    <property type="molecule type" value="Genomic_DNA"/>
</dbReference>
<evidence type="ECO:0000313" key="2">
    <source>
        <dbReference type="Proteomes" id="UP000758603"/>
    </source>
</evidence>
<evidence type="ECO:0000313" key="1">
    <source>
        <dbReference type="EMBL" id="KAH6646652.1"/>
    </source>
</evidence>
<dbReference type="RefSeq" id="XP_045953166.1">
    <property type="nucleotide sequence ID" value="XM_046103831.1"/>
</dbReference>
<organism evidence="1 2">
    <name type="scientific">Truncatella angustata</name>
    <dbReference type="NCBI Taxonomy" id="152316"/>
    <lineage>
        <taxon>Eukaryota</taxon>
        <taxon>Fungi</taxon>
        <taxon>Dikarya</taxon>
        <taxon>Ascomycota</taxon>
        <taxon>Pezizomycotina</taxon>
        <taxon>Sordariomycetes</taxon>
        <taxon>Xylariomycetidae</taxon>
        <taxon>Amphisphaeriales</taxon>
        <taxon>Sporocadaceae</taxon>
        <taxon>Truncatella</taxon>
    </lineage>
</organism>
<keyword evidence="2" id="KW-1185">Reference proteome</keyword>
<comment type="caution">
    <text evidence="1">The sequence shown here is derived from an EMBL/GenBank/DDBJ whole genome shotgun (WGS) entry which is preliminary data.</text>
</comment>
<dbReference type="GeneID" id="70132722"/>
<dbReference type="Proteomes" id="UP000758603">
    <property type="component" value="Unassembled WGS sequence"/>
</dbReference>
<dbReference type="AlphaFoldDB" id="A0A9P8UBX2"/>
<proteinExistence type="predicted"/>
<reference evidence="1" key="1">
    <citation type="journal article" date="2021" name="Nat. Commun.">
        <title>Genetic determinants of endophytism in the Arabidopsis root mycobiome.</title>
        <authorList>
            <person name="Mesny F."/>
            <person name="Miyauchi S."/>
            <person name="Thiergart T."/>
            <person name="Pickel B."/>
            <person name="Atanasova L."/>
            <person name="Karlsson M."/>
            <person name="Huettel B."/>
            <person name="Barry K.W."/>
            <person name="Haridas S."/>
            <person name="Chen C."/>
            <person name="Bauer D."/>
            <person name="Andreopoulos W."/>
            <person name="Pangilinan J."/>
            <person name="LaButti K."/>
            <person name="Riley R."/>
            <person name="Lipzen A."/>
            <person name="Clum A."/>
            <person name="Drula E."/>
            <person name="Henrissat B."/>
            <person name="Kohler A."/>
            <person name="Grigoriev I.V."/>
            <person name="Martin F.M."/>
            <person name="Hacquard S."/>
        </authorList>
    </citation>
    <scope>NUCLEOTIDE SEQUENCE</scope>
    <source>
        <strain evidence="1">MPI-SDFR-AT-0073</strain>
    </source>
</reference>
<name>A0A9P8UBX2_9PEZI</name>
<sequence>MKSPVLFFGLIPTRAGAGADVGGDERCNRTRYNLRSAAQCHGAKLSKISASGHASQPNLWEAQMVVRERYREVGRWEP</sequence>